<dbReference type="InterPro" id="IPR027417">
    <property type="entry name" value="P-loop_NTPase"/>
</dbReference>
<dbReference type="GO" id="GO:0043022">
    <property type="term" value="F:ribosome binding"/>
    <property type="evidence" value="ECO:0007669"/>
    <property type="project" value="TreeGrafter"/>
</dbReference>
<dbReference type="InterPro" id="IPR006073">
    <property type="entry name" value="GTP-bd"/>
</dbReference>
<dbReference type="Pfam" id="PF01926">
    <property type="entry name" value="MMR_HSR1"/>
    <property type="match status" value="1"/>
</dbReference>
<feature type="domain" description="G" evidence="1">
    <location>
        <begin position="5"/>
        <end position="52"/>
    </location>
</feature>
<feature type="non-terminal residue" evidence="2">
    <location>
        <position position="54"/>
    </location>
</feature>
<dbReference type="Gene3D" id="3.40.50.300">
    <property type="entry name" value="P-loop containing nucleotide triphosphate hydrolases"/>
    <property type="match status" value="1"/>
</dbReference>
<accession>A0A832J6P4</accession>
<gene>
    <name evidence="2" type="ORF">ENJ65_03070</name>
</gene>
<organism evidence="2">
    <name type="scientific">Candidatus Tenderia electrophaga</name>
    <dbReference type="NCBI Taxonomy" id="1748243"/>
    <lineage>
        <taxon>Bacteria</taxon>
        <taxon>Pseudomonadati</taxon>
        <taxon>Pseudomonadota</taxon>
        <taxon>Gammaproteobacteria</taxon>
        <taxon>Candidatus Tenderiales</taxon>
        <taxon>Candidatus Tenderiaceae</taxon>
        <taxon>Candidatus Tenderia</taxon>
    </lineage>
</organism>
<evidence type="ECO:0000313" key="2">
    <source>
        <dbReference type="EMBL" id="HHJ80596.1"/>
    </source>
</evidence>
<proteinExistence type="predicted"/>
<sequence length="54" mass="5934">MKPVIALVGRPNVGKSTLFNQLTKSRDALVADYPGLTRDRKYGTGRVGDKPYIV</sequence>
<dbReference type="PRINTS" id="PR00326">
    <property type="entry name" value="GTP1OBG"/>
</dbReference>
<dbReference type="AlphaFoldDB" id="A0A832J6P4"/>
<dbReference type="Proteomes" id="UP000885832">
    <property type="component" value="Unassembled WGS sequence"/>
</dbReference>
<dbReference type="PANTHER" id="PTHR43834:SF6">
    <property type="entry name" value="GTPASE DER"/>
    <property type="match status" value="1"/>
</dbReference>
<dbReference type="EMBL" id="DRNF01000193">
    <property type="protein sequence ID" value="HHJ80596.1"/>
    <property type="molecule type" value="Genomic_DNA"/>
</dbReference>
<comment type="caution">
    <text evidence="2">The sequence shown here is derived from an EMBL/GenBank/DDBJ whole genome shotgun (WGS) entry which is preliminary data.</text>
</comment>
<dbReference type="PANTHER" id="PTHR43834">
    <property type="entry name" value="GTPASE DER"/>
    <property type="match status" value="1"/>
</dbReference>
<dbReference type="SUPFAM" id="SSF52540">
    <property type="entry name" value="P-loop containing nucleoside triphosphate hydrolases"/>
    <property type="match status" value="1"/>
</dbReference>
<evidence type="ECO:0000259" key="1">
    <source>
        <dbReference type="Pfam" id="PF01926"/>
    </source>
</evidence>
<reference evidence="2" key="1">
    <citation type="journal article" date="2020" name="mSystems">
        <title>Genome- and Community-Level Interaction Insights into Carbon Utilization and Element Cycling Functions of Hydrothermarchaeota in Hydrothermal Sediment.</title>
        <authorList>
            <person name="Zhou Z."/>
            <person name="Liu Y."/>
            <person name="Xu W."/>
            <person name="Pan J."/>
            <person name="Luo Z.H."/>
            <person name="Li M."/>
        </authorList>
    </citation>
    <scope>NUCLEOTIDE SEQUENCE [LARGE SCALE GENOMIC DNA]</scope>
    <source>
        <strain evidence="2">HyVt-505</strain>
    </source>
</reference>
<protein>
    <submittedName>
        <fullName evidence="2">Ribosome biogenesis GTPase Der</fullName>
    </submittedName>
</protein>
<dbReference type="GO" id="GO:0005525">
    <property type="term" value="F:GTP binding"/>
    <property type="evidence" value="ECO:0007669"/>
    <property type="project" value="InterPro"/>
</dbReference>
<name>A0A832J6P4_9GAMM</name>